<dbReference type="Gene3D" id="3.40.50.300">
    <property type="entry name" value="P-loop containing nucleotide triphosphate hydrolases"/>
    <property type="match status" value="1"/>
</dbReference>
<reference evidence="2 3" key="1">
    <citation type="journal article" date="2020" name="ISME J.">
        <title>Comparative genomics reveals insights into cyanobacterial evolution and habitat adaptation.</title>
        <authorList>
            <person name="Chen M.Y."/>
            <person name="Teng W.K."/>
            <person name="Zhao L."/>
            <person name="Hu C.X."/>
            <person name="Zhou Y.K."/>
            <person name="Han B.P."/>
            <person name="Song L.R."/>
            <person name="Shu W.S."/>
        </authorList>
    </citation>
    <scope>NUCLEOTIDE SEQUENCE [LARGE SCALE GENOMIC DNA]</scope>
    <source>
        <strain evidence="2 3">FACHB-723</strain>
    </source>
</reference>
<dbReference type="InterPro" id="IPR027417">
    <property type="entry name" value="P-loop_NTPase"/>
</dbReference>
<evidence type="ECO:0000313" key="3">
    <source>
        <dbReference type="Proteomes" id="UP000642094"/>
    </source>
</evidence>
<dbReference type="EMBL" id="JACJQB010000030">
    <property type="protein sequence ID" value="MBD2189146.1"/>
    <property type="molecule type" value="Genomic_DNA"/>
</dbReference>
<comment type="caution">
    <text evidence="2">The sequence shown here is derived from an EMBL/GenBank/DDBJ whole genome shotgun (WGS) entry which is preliminary data.</text>
</comment>
<name>A0ABR7ZYQ8_9CYAN</name>
<dbReference type="SUPFAM" id="SSF56784">
    <property type="entry name" value="HAD-like"/>
    <property type="match status" value="1"/>
</dbReference>
<dbReference type="InterPro" id="IPR056782">
    <property type="entry name" value="HAD_PNKP"/>
</dbReference>
<organism evidence="2 3">
    <name type="scientific">Pseudanabaena mucicola FACHB-723</name>
    <dbReference type="NCBI Taxonomy" id="2692860"/>
    <lineage>
        <taxon>Bacteria</taxon>
        <taxon>Bacillati</taxon>
        <taxon>Cyanobacteriota</taxon>
        <taxon>Cyanophyceae</taxon>
        <taxon>Pseudanabaenales</taxon>
        <taxon>Pseudanabaenaceae</taxon>
        <taxon>Pseudanabaena</taxon>
    </lineage>
</organism>
<gene>
    <name evidence="2" type="ORF">H6F41_13460</name>
</gene>
<protein>
    <submittedName>
        <fullName evidence="2">AAA family ATPase</fullName>
    </submittedName>
</protein>
<accession>A0ABR7ZYQ8</accession>
<dbReference type="Gene3D" id="3.40.50.1000">
    <property type="entry name" value="HAD superfamily/HAD-like"/>
    <property type="match status" value="1"/>
</dbReference>
<dbReference type="Pfam" id="PF25109">
    <property type="entry name" value="HAD_PNKP"/>
    <property type="match status" value="1"/>
</dbReference>
<dbReference type="Proteomes" id="UP000642094">
    <property type="component" value="Unassembled WGS sequence"/>
</dbReference>
<proteinExistence type="predicted"/>
<dbReference type="Pfam" id="PF13671">
    <property type="entry name" value="AAA_33"/>
    <property type="match status" value="1"/>
</dbReference>
<evidence type="ECO:0000259" key="1">
    <source>
        <dbReference type="Pfam" id="PF25109"/>
    </source>
</evidence>
<dbReference type="InterPro" id="IPR036412">
    <property type="entry name" value="HAD-like_sf"/>
</dbReference>
<dbReference type="InterPro" id="IPR023214">
    <property type="entry name" value="HAD_sf"/>
</dbReference>
<sequence>MLIVYFTIGLPASGKSTWAKKRVDKSPNAIKRVSQGEISVMLDNSYASKHNEQFALAVQDLIIKESLINGKHVIVDNLNLDAKHELRVRELIQDLAVLEVVDFRDVPLETCIKRDLQRPNSVGEKVIRKLYDQFIAAPRATKPIYKPELTDAIICDLDGTLALIVDRSPYDGSRCEGDMVNEPVRSILQNSGKKILLVSGREDQYKPQTLAWLRKHQIDFEGLYMRRSGDTRKDSIVKREIYDQFILDQYNVAFVLDDRDQVVRVWRDLGLTCLQVEYGDF</sequence>
<feature type="domain" description="Polynucleotide kinase PNKP phosphatase" evidence="1">
    <location>
        <begin position="151"/>
        <end position="281"/>
    </location>
</feature>
<keyword evidence="3" id="KW-1185">Reference proteome</keyword>
<evidence type="ECO:0000313" key="2">
    <source>
        <dbReference type="EMBL" id="MBD2189146.1"/>
    </source>
</evidence>
<dbReference type="RefSeq" id="WP_190403980.1">
    <property type="nucleotide sequence ID" value="NZ_JACJQB010000030.1"/>
</dbReference>
<dbReference type="SUPFAM" id="SSF52540">
    <property type="entry name" value="P-loop containing nucleoside triphosphate hydrolases"/>
    <property type="match status" value="1"/>
</dbReference>